<evidence type="ECO:0000313" key="3">
    <source>
        <dbReference type="Proteomes" id="UP000835052"/>
    </source>
</evidence>
<name>A0A8S1HPU1_9PELO</name>
<organism evidence="2 3">
    <name type="scientific">Caenorhabditis auriculariae</name>
    <dbReference type="NCBI Taxonomy" id="2777116"/>
    <lineage>
        <taxon>Eukaryota</taxon>
        <taxon>Metazoa</taxon>
        <taxon>Ecdysozoa</taxon>
        <taxon>Nematoda</taxon>
        <taxon>Chromadorea</taxon>
        <taxon>Rhabditida</taxon>
        <taxon>Rhabditina</taxon>
        <taxon>Rhabditomorpha</taxon>
        <taxon>Rhabditoidea</taxon>
        <taxon>Rhabditidae</taxon>
        <taxon>Peloderinae</taxon>
        <taxon>Caenorhabditis</taxon>
    </lineage>
</organism>
<comment type="caution">
    <text evidence="2">The sequence shown here is derived from an EMBL/GenBank/DDBJ whole genome shotgun (WGS) entry which is preliminary data.</text>
</comment>
<feature type="region of interest" description="Disordered" evidence="1">
    <location>
        <begin position="1"/>
        <end position="27"/>
    </location>
</feature>
<feature type="compositionally biased region" description="Basic and acidic residues" evidence="1">
    <location>
        <begin position="1"/>
        <end position="10"/>
    </location>
</feature>
<protein>
    <submittedName>
        <fullName evidence="2">Uncharacterized protein</fullName>
    </submittedName>
</protein>
<proteinExistence type="predicted"/>
<dbReference type="Proteomes" id="UP000835052">
    <property type="component" value="Unassembled WGS sequence"/>
</dbReference>
<keyword evidence="3" id="KW-1185">Reference proteome</keyword>
<dbReference type="EMBL" id="CAJGYM010000108">
    <property type="protein sequence ID" value="CAD6197881.1"/>
    <property type="molecule type" value="Genomic_DNA"/>
</dbReference>
<evidence type="ECO:0000313" key="2">
    <source>
        <dbReference type="EMBL" id="CAD6197881.1"/>
    </source>
</evidence>
<gene>
    <name evidence="2" type="ORF">CAUJ_LOCUS13788</name>
</gene>
<sequence>MVEDDMRKVADGWPESTANREPQSALKCRESKLQREAALRRLRTRRGHSHAHILDSFARVLDVFNTS</sequence>
<dbReference type="AlphaFoldDB" id="A0A8S1HPU1"/>
<reference evidence="2" key="1">
    <citation type="submission" date="2020-10" db="EMBL/GenBank/DDBJ databases">
        <authorList>
            <person name="Kikuchi T."/>
        </authorList>
    </citation>
    <scope>NUCLEOTIDE SEQUENCE</scope>
    <source>
        <strain evidence="2">NKZ352</strain>
    </source>
</reference>
<evidence type="ECO:0000256" key="1">
    <source>
        <dbReference type="SAM" id="MobiDB-lite"/>
    </source>
</evidence>
<accession>A0A8S1HPU1</accession>